<dbReference type="GO" id="GO:0046394">
    <property type="term" value="P:carboxylic acid biosynthetic process"/>
    <property type="evidence" value="ECO:0007669"/>
    <property type="project" value="UniProtKB-ARBA"/>
</dbReference>
<dbReference type="InterPro" id="IPR043131">
    <property type="entry name" value="BCAT-like_N"/>
</dbReference>
<dbReference type="PANTHER" id="PTHR42743:SF11">
    <property type="entry name" value="AMINODEOXYCHORISMATE LYASE"/>
    <property type="match status" value="1"/>
</dbReference>
<evidence type="ECO:0000313" key="3">
    <source>
        <dbReference type="Proteomes" id="UP000308730"/>
    </source>
</evidence>
<reference evidence="2 3" key="1">
    <citation type="submission" date="2019-02" db="EMBL/GenBank/DDBJ databases">
        <title>Genome sequencing of the rare red list fungi Antrodiella citrinella (Flaviporus citrinellus).</title>
        <authorList>
            <person name="Buettner E."/>
            <person name="Kellner H."/>
        </authorList>
    </citation>
    <scope>NUCLEOTIDE SEQUENCE [LARGE SCALE GENOMIC DNA]</scope>
    <source>
        <strain evidence="2 3">DSM 108506</strain>
    </source>
</reference>
<dbReference type="InterPro" id="IPR050571">
    <property type="entry name" value="Class-IV_PLP-Dep_Aminotrnsfr"/>
</dbReference>
<comment type="caution">
    <text evidence="2">The sequence shown here is derived from an EMBL/GenBank/DDBJ whole genome shotgun (WGS) entry which is preliminary data.</text>
</comment>
<gene>
    <name evidence="2" type="ORF">EUX98_g2226</name>
</gene>
<name>A0A4S4N2B8_9APHY</name>
<dbReference type="PANTHER" id="PTHR42743">
    <property type="entry name" value="AMINO-ACID AMINOTRANSFERASE"/>
    <property type="match status" value="1"/>
</dbReference>
<protein>
    <recommendedName>
        <fullName evidence="4">Aminodeoxychorismate lyase</fullName>
    </recommendedName>
</protein>
<evidence type="ECO:0008006" key="4">
    <source>
        <dbReference type="Google" id="ProtNLM"/>
    </source>
</evidence>
<dbReference type="InterPro" id="IPR043132">
    <property type="entry name" value="BCAT-like_C"/>
</dbReference>
<dbReference type="GO" id="GO:0003824">
    <property type="term" value="F:catalytic activity"/>
    <property type="evidence" value="ECO:0007669"/>
    <property type="project" value="InterPro"/>
</dbReference>
<sequence length="255" mass="27980">MLLTSARYDPTLLDVDWNTRANKGVPTPVMLLSYHVDRLAVAAEQHGWTQSINKITAESLSTVCETAVRNAGGVSEAAYKMRVLLGQDGSLSATATVLPRPAVPRDLLTPSDDPTDIRTIYLDTAPTPAFLFTRTKTTHRAHYNAARARVRLSPAPTPSDAHIDVLLFTPEGLLMETSIRNIAFKRDGRWVTPHVSTGCLPGVVRRYMIEQGQWEEASEGELGLEDVQEGEIVMTTNGVEGCCLGCITRFQEQES</sequence>
<organism evidence="2 3">
    <name type="scientific">Antrodiella citrinella</name>
    <dbReference type="NCBI Taxonomy" id="2447956"/>
    <lineage>
        <taxon>Eukaryota</taxon>
        <taxon>Fungi</taxon>
        <taxon>Dikarya</taxon>
        <taxon>Basidiomycota</taxon>
        <taxon>Agaricomycotina</taxon>
        <taxon>Agaricomycetes</taxon>
        <taxon>Polyporales</taxon>
        <taxon>Steccherinaceae</taxon>
        <taxon>Antrodiella</taxon>
    </lineage>
</organism>
<proteinExistence type="inferred from homology"/>
<accession>A0A4S4N2B8</accession>
<dbReference type="InterPro" id="IPR036038">
    <property type="entry name" value="Aminotransferase-like"/>
</dbReference>
<dbReference type="SUPFAM" id="SSF56752">
    <property type="entry name" value="D-aminoacid aminotransferase-like PLP-dependent enzymes"/>
    <property type="match status" value="1"/>
</dbReference>
<keyword evidence="3" id="KW-1185">Reference proteome</keyword>
<evidence type="ECO:0000313" key="2">
    <source>
        <dbReference type="EMBL" id="THH31948.1"/>
    </source>
</evidence>
<dbReference type="Gene3D" id="3.30.470.10">
    <property type="match status" value="1"/>
</dbReference>
<dbReference type="EMBL" id="SGPM01000033">
    <property type="protein sequence ID" value="THH31948.1"/>
    <property type="molecule type" value="Genomic_DNA"/>
</dbReference>
<dbReference type="Pfam" id="PF01063">
    <property type="entry name" value="Aminotran_4"/>
    <property type="match status" value="1"/>
</dbReference>
<dbReference type="Proteomes" id="UP000308730">
    <property type="component" value="Unassembled WGS sequence"/>
</dbReference>
<dbReference type="Gene3D" id="3.20.10.10">
    <property type="entry name" value="D-amino Acid Aminotransferase, subunit A, domain 2"/>
    <property type="match status" value="1"/>
</dbReference>
<dbReference type="OrthoDB" id="64220at2759"/>
<dbReference type="InterPro" id="IPR001544">
    <property type="entry name" value="Aminotrans_IV"/>
</dbReference>
<comment type="similarity">
    <text evidence="1">Belongs to the class-IV pyridoxal-phosphate-dependent aminotransferase family.</text>
</comment>
<dbReference type="AlphaFoldDB" id="A0A4S4N2B8"/>
<evidence type="ECO:0000256" key="1">
    <source>
        <dbReference type="ARBA" id="ARBA00009320"/>
    </source>
</evidence>